<organism evidence="10 11">
    <name type="scientific">Ilyomonas limi</name>
    <dbReference type="NCBI Taxonomy" id="2575867"/>
    <lineage>
        <taxon>Bacteria</taxon>
        <taxon>Pseudomonadati</taxon>
        <taxon>Bacteroidota</taxon>
        <taxon>Chitinophagia</taxon>
        <taxon>Chitinophagales</taxon>
        <taxon>Chitinophagaceae</taxon>
        <taxon>Ilyomonas</taxon>
    </lineage>
</organism>
<evidence type="ECO:0000313" key="11">
    <source>
        <dbReference type="Proteomes" id="UP000305848"/>
    </source>
</evidence>
<gene>
    <name evidence="10" type="ORF">FC093_07410</name>
</gene>
<accession>A0A4U3L7R9</accession>
<dbReference type="AlphaFoldDB" id="A0A4U3L7R9"/>
<dbReference type="GO" id="GO:0070401">
    <property type="term" value="F:NADP+ binding"/>
    <property type="evidence" value="ECO:0007669"/>
    <property type="project" value="UniProtKB-ARBA"/>
</dbReference>
<keyword evidence="11" id="KW-1185">Reference proteome</keyword>
<comment type="function">
    <text evidence="7 8">Key enzyme in folate metabolism. Catalyzes an essential reaction for de novo glycine and purine synthesis, and for DNA precursor synthesis.</text>
</comment>
<dbReference type="FunFam" id="3.40.430.10:FF:000001">
    <property type="entry name" value="Dihydrofolate reductase"/>
    <property type="match status" value="1"/>
</dbReference>
<dbReference type="Pfam" id="PF00186">
    <property type="entry name" value="DHFR_1"/>
    <property type="match status" value="1"/>
</dbReference>
<dbReference type="InterPro" id="IPR012259">
    <property type="entry name" value="DHFR"/>
</dbReference>
<keyword evidence="4 8" id="KW-0554">One-carbon metabolism</keyword>
<dbReference type="UniPathway" id="UPA00077">
    <property type="reaction ID" value="UER00158"/>
</dbReference>
<protein>
    <recommendedName>
        <fullName evidence="3 8">Dihydrofolate reductase</fullName>
        <ecNumber evidence="3 8">1.5.1.3</ecNumber>
    </recommendedName>
</protein>
<evidence type="ECO:0000256" key="4">
    <source>
        <dbReference type="ARBA" id="ARBA00022563"/>
    </source>
</evidence>
<dbReference type="Proteomes" id="UP000305848">
    <property type="component" value="Unassembled WGS sequence"/>
</dbReference>
<comment type="similarity">
    <text evidence="2 8">Belongs to the dihydrofolate reductase family.</text>
</comment>
<evidence type="ECO:0000313" key="10">
    <source>
        <dbReference type="EMBL" id="TKK69896.1"/>
    </source>
</evidence>
<evidence type="ECO:0000259" key="9">
    <source>
        <dbReference type="PROSITE" id="PS51330"/>
    </source>
</evidence>
<dbReference type="PANTHER" id="PTHR48069">
    <property type="entry name" value="DIHYDROFOLATE REDUCTASE"/>
    <property type="match status" value="1"/>
</dbReference>
<evidence type="ECO:0000256" key="5">
    <source>
        <dbReference type="ARBA" id="ARBA00022857"/>
    </source>
</evidence>
<dbReference type="OrthoDB" id="9804315at2"/>
<dbReference type="GO" id="GO:0006730">
    <property type="term" value="P:one-carbon metabolic process"/>
    <property type="evidence" value="ECO:0007669"/>
    <property type="project" value="UniProtKB-KW"/>
</dbReference>
<dbReference type="GO" id="GO:0046655">
    <property type="term" value="P:folic acid metabolic process"/>
    <property type="evidence" value="ECO:0007669"/>
    <property type="project" value="TreeGrafter"/>
</dbReference>
<reference evidence="10 11" key="1">
    <citation type="submission" date="2019-05" db="EMBL/GenBank/DDBJ databases">
        <title>Panacibacter sp. strain 17mud1-8 Genome sequencing and assembly.</title>
        <authorList>
            <person name="Chhetri G."/>
        </authorList>
    </citation>
    <scope>NUCLEOTIDE SEQUENCE [LARGE SCALE GENOMIC DNA]</scope>
    <source>
        <strain evidence="10 11">17mud1-8</strain>
    </source>
</reference>
<evidence type="ECO:0000256" key="7">
    <source>
        <dbReference type="ARBA" id="ARBA00025067"/>
    </source>
</evidence>
<comment type="pathway">
    <text evidence="1 8">Cofactor biosynthesis; tetrahydrofolate biosynthesis; 5,6,7,8-tetrahydrofolate from 7,8-dihydrofolate: step 1/1.</text>
</comment>
<keyword evidence="5 8" id="KW-0521">NADP</keyword>
<evidence type="ECO:0000256" key="8">
    <source>
        <dbReference type="PIRNR" id="PIRNR000194"/>
    </source>
</evidence>
<feature type="domain" description="DHFR" evidence="9">
    <location>
        <begin position="2"/>
        <end position="164"/>
    </location>
</feature>
<dbReference type="PROSITE" id="PS51330">
    <property type="entry name" value="DHFR_2"/>
    <property type="match status" value="1"/>
</dbReference>
<dbReference type="GO" id="GO:0005829">
    <property type="term" value="C:cytosol"/>
    <property type="evidence" value="ECO:0007669"/>
    <property type="project" value="TreeGrafter"/>
</dbReference>
<dbReference type="InterPro" id="IPR024072">
    <property type="entry name" value="DHFR-like_dom_sf"/>
</dbReference>
<sequence length="165" mass="18803">MNFSFVVAAAENDAIGKDNAMLWHLPNDLKFFKNITWAMPVLMGRKTFEALGSKPLNGRANIILTHKKDYKPGGAVVVNNIADAIFFAEQNDYKETMVIGGGEIYKELLPKATKIYLTRVHTSFPEADAFFPSIDETKWVRTSKQDFDADDKHAYSYSFELWERK</sequence>
<dbReference type="EC" id="1.5.1.3" evidence="3 8"/>
<dbReference type="CDD" id="cd00209">
    <property type="entry name" value="DHFR"/>
    <property type="match status" value="1"/>
</dbReference>
<dbReference type="GO" id="GO:0046654">
    <property type="term" value="P:tetrahydrofolate biosynthetic process"/>
    <property type="evidence" value="ECO:0007669"/>
    <property type="project" value="UniProtKB-UniPathway"/>
</dbReference>
<comment type="catalytic activity">
    <reaction evidence="8">
        <text>(6S)-5,6,7,8-tetrahydrofolate + NADP(+) = 7,8-dihydrofolate + NADPH + H(+)</text>
        <dbReference type="Rhea" id="RHEA:15009"/>
        <dbReference type="ChEBI" id="CHEBI:15378"/>
        <dbReference type="ChEBI" id="CHEBI:57451"/>
        <dbReference type="ChEBI" id="CHEBI:57453"/>
        <dbReference type="ChEBI" id="CHEBI:57783"/>
        <dbReference type="ChEBI" id="CHEBI:58349"/>
        <dbReference type="EC" id="1.5.1.3"/>
    </reaction>
</comment>
<proteinExistence type="inferred from homology"/>
<dbReference type="PIRSF" id="PIRSF000194">
    <property type="entry name" value="DHFR"/>
    <property type="match status" value="1"/>
</dbReference>
<evidence type="ECO:0000256" key="3">
    <source>
        <dbReference type="ARBA" id="ARBA00012856"/>
    </source>
</evidence>
<dbReference type="GO" id="GO:0046452">
    <property type="term" value="P:dihydrofolate metabolic process"/>
    <property type="evidence" value="ECO:0007669"/>
    <property type="project" value="TreeGrafter"/>
</dbReference>
<comment type="caution">
    <text evidence="10">The sequence shown here is derived from an EMBL/GenBank/DDBJ whole genome shotgun (WGS) entry which is preliminary data.</text>
</comment>
<evidence type="ECO:0000256" key="1">
    <source>
        <dbReference type="ARBA" id="ARBA00004903"/>
    </source>
</evidence>
<dbReference type="SUPFAM" id="SSF53597">
    <property type="entry name" value="Dihydrofolate reductase-like"/>
    <property type="match status" value="1"/>
</dbReference>
<dbReference type="PANTHER" id="PTHR48069:SF3">
    <property type="entry name" value="DIHYDROFOLATE REDUCTASE"/>
    <property type="match status" value="1"/>
</dbReference>
<dbReference type="Gene3D" id="3.40.430.10">
    <property type="entry name" value="Dihydrofolate Reductase, subunit A"/>
    <property type="match status" value="1"/>
</dbReference>
<name>A0A4U3L7R9_9BACT</name>
<dbReference type="PRINTS" id="PR00070">
    <property type="entry name" value="DHFR"/>
</dbReference>
<dbReference type="GO" id="GO:0004146">
    <property type="term" value="F:dihydrofolate reductase activity"/>
    <property type="evidence" value="ECO:0007669"/>
    <property type="project" value="UniProtKB-EC"/>
</dbReference>
<dbReference type="RefSeq" id="WP_137261118.1">
    <property type="nucleotide sequence ID" value="NZ_SZQL01000004.1"/>
</dbReference>
<keyword evidence="6 8" id="KW-0560">Oxidoreductase</keyword>
<evidence type="ECO:0000256" key="2">
    <source>
        <dbReference type="ARBA" id="ARBA00009539"/>
    </source>
</evidence>
<dbReference type="EMBL" id="SZQL01000004">
    <property type="protein sequence ID" value="TKK69896.1"/>
    <property type="molecule type" value="Genomic_DNA"/>
</dbReference>
<dbReference type="InterPro" id="IPR001796">
    <property type="entry name" value="DHFR_dom"/>
</dbReference>
<evidence type="ECO:0000256" key="6">
    <source>
        <dbReference type="ARBA" id="ARBA00023002"/>
    </source>
</evidence>